<dbReference type="AlphaFoldDB" id="A0A0F6YPN1"/>
<dbReference type="PROSITE" id="PS51257">
    <property type="entry name" value="PROKAR_LIPOPROTEIN"/>
    <property type="match status" value="1"/>
</dbReference>
<dbReference type="RefSeq" id="WP_053238490.1">
    <property type="nucleotide sequence ID" value="NZ_CP011125.1"/>
</dbReference>
<dbReference type="KEGG" id="samy:DB32_008794"/>
<sequence>MHRRLSSLVLPITLAAALAACASPDTSPCGPGEAVRSSERDACVYEAAIVIESGFSCPAFAPHLITLGDLAACVDRLPESPHEREQLCRLMGARCGATPTTPREETTTGDACTQRDVPDDGVHPREVLLETLHDECVDAPGVTAGCIDDGRDDAPAFCTCRCDAPDGSDVPTCACPSGTVCEPELFVGGELAGGYCVRT</sequence>
<evidence type="ECO:0000313" key="2">
    <source>
        <dbReference type="EMBL" id="AKF11645.1"/>
    </source>
</evidence>
<proteinExistence type="predicted"/>
<dbReference type="EMBL" id="CP011125">
    <property type="protein sequence ID" value="AKF11645.1"/>
    <property type="molecule type" value="Genomic_DNA"/>
</dbReference>
<evidence type="ECO:0000313" key="3">
    <source>
        <dbReference type="Proteomes" id="UP000034883"/>
    </source>
</evidence>
<keyword evidence="3" id="KW-1185">Reference proteome</keyword>
<gene>
    <name evidence="2" type="ORF">DB32_008794</name>
</gene>
<dbReference type="Proteomes" id="UP000034883">
    <property type="component" value="Chromosome"/>
</dbReference>
<reference evidence="2 3" key="1">
    <citation type="submission" date="2015-03" db="EMBL/GenBank/DDBJ databases">
        <title>Genome assembly of Sandaracinus amylolyticus DSM 53668.</title>
        <authorList>
            <person name="Sharma G."/>
            <person name="Subramanian S."/>
        </authorList>
    </citation>
    <scope>NUCLEOTIDE SEQUENCE [LARGE SCALE GENOMIC DNA]</scope>
    <source>
        <strain evidence="2 3">DSM 53668</strain>
    </source>
</reference>
<keyword evidence="1" id="KW-0732">Signal</keyword>
<protein>
    <recommendedName>
        <fullName evidence="4">Lipoprotein</fullName>
    </recommendedName>
</protein>
<feature type="signal peptide" evidence="1">
    <location>
        <begin position="1"/>
        <end position="22"/>
    </location>
</feature>
<dbReference type="OrthoDB" id="5498617at2"/>
<name>A0A0F6YPN1_9BACT</name>
<evidence type="ECO:0008006" key="4">
    <source>
        <dbReference type="Google" id="ProtNLM"/>
    </source>
</evidence>
<feature type="chain" id="PRO_5002512849" description="Lipoprotein" evidence="1">
    <location>
        <begin position="23"/>
        <end position="199"/>
    </location>
</feature>
<evidence type="ECO:0000256" key="1">
    <source>
        <dbReference type="SAM" id="SignalP"/>
    </source>
</evidence>
<organism evidence="2 3">
    <name type="scientific">Sandaracinus amylolyticus</name>
    <dbReference type="NCBI Taxonomy" id="927083"/>
    <lineage>
        <taxon>Bacteria</taxon>
        <taxon>Pseudomonadati</taxon>
        <taxon>Myxococcota</taxon>
        <taxon>Polyangia</taxon>
        <taxon>Polyangiales</taxon>
        <taxon>Sandaracinaceae</taxon>
        <taxon>Sandaracinus</taxon>
    </lineage>
</organism>
<accession>A0A0F6YPN1</accession>
<dbReference type="STRING" id="927083.DB32_008794"/>